<dbReference type="SFLD" id="SFLDG01129">
    <property type="entry name" value="C1.5:_HAD__Beta-PGM__Phosphata"/>
    <property type="match status" value="1"/>
</dbReference>
<dbReference type="Gene3D" id="1.10.150.240">
    <property type="entry name" value="Putative phosphatase, domain 2"/>
    <property type="match status" value="1"/>
</dbReference>
<dbReference type="InterPro" id="IPR023198">
    <property type="entry name" value="PGP-like_dom2"/>
</dbReference>
<comment type="caution">
    <text evidence="2">The sequence shown here is derived from an EMBL/GenBank/DDBJ whole genome shotgun (WGS) entry which is preliminary data.</text>
</comment>
<dbReference type="EMBL" id="NEXE01000020">
    <property type="protein sequence ID" value="PSN91672.1"/>
    <property type="molecule type" value="Genomic_DNA"/>
</dbReference>
<dbReference type="Gene3D" id="3.40.50.1000">
    <property type="entry name" value="HAD superfamily/HAD-like"/>
    <property type="match status" value="1"/>
</dbReference>
<organism evidence="2 3">
    <name type="scientific">Candidatus Marsarchaeota G2 archaeon OSP_D</name>
    <dbReference type="NCBI Taxonomy" id="1978157"/>
    <lineage>
        <taxon>Archaea</taxon>
        <taxon>Candidatus Marsarchaeota</taxon>
        <taxon>Candidatus Marsarchaeota group 2</taxon>
    </lineage>
</organism>
<name>A0A2R6AZ57_9ARCH</name>
<evidence type="ECO:0000313" key="3">
    <source>
        <dbReference type="Proteomes" id="UP000240322"/>
    </source>
</evidence>
<dbReference type="GO" id="GO:0006281">
    <property type="term" value="P:DNA repair"/>
    <property type="evidence" value="ECO:0007669"/>
    <property type="project" value="TreeGrafter"/>
</dbReference>
<evidence type="ECO:0000256" key="1">
    <source>
        <dbReference type="ARBA" id="ARBA00007958"/>
    </source>
</evidence>
<proteinExistence type="inferred from homology"/>
<dbReference type="InterPro" id="IPR041492">
    <property type="entry name" value="HAD_2"/>
</dbReference>
<dbReference type="Pfam" id="PF13419">
    <property type="entry name" value="HAD_2"/>
    <property type="match status" value="1"/>
</dbReference>
<dbReference type="PANTHER" id="PTHR43434:SF1">
    <property type="entry name" value="PHOSPHOGLYCOLATE PHOSPHATASE"/>
    <property type="match status" value="1"/>
</dbReference>
<evidence type="ECO:0000313" key="2">
    <source>
        <dbReference type="EMBL" id="PSN91672.1"/>
    </source>
</evidence>
<dbReference type="InterPro" id="IPR036412">
    <property type="entry name" value="HAD-like_sf"/>
</dbReference>
<gene>
    <name evidence="2" type="ORF">B9Q03_03540</name>
</gene>
<dbReference type="SUPFAM" id="SSF56784">
    <property type="entry name" value="HAD-like"/>
    <property type="match status" value="1"/>
</dbReference>
<dbReference type="InterPro" id="IPR050155">
    <property type="entry name" value="HAD-like_hydrolase_sf"/>
</dbReference>
<evidence type="ECO:0008006" key="4">
    <source>
        <dbReference type="Google" id="ProtNLM"/>
    </source>
</evidence>
<dbReference type="PANTHER" id="PTHR43434">
    <property type="entry name" value="PHOSPHOGLYCOLATE PHOSPHATASE"/>
    <property type="match status" value="1"/>
</dbReference>
<dbReference type="AlphaFoldDB" id="A0A2R6AZ57"/>
<dbReference type="GO" id="GO:0008967">
    <property type="term" value="F:phosphoglycolate phosphatase activity"/>
    <property type="evidence" value="ECO:0007669"/>
    <property type="project" value="TreeGrafter"/>
</dbReference>
<protein>
    <recommendedName>
        <fullName evidence="4">HAD family hydrolase</fullName>
    </recommendedName>
</protein>
<dbReference type="InterPro" id="IPR023214">
    <property type="entry name" value="HAD_sf"/>
</dbReference>
<dbReference type="Proteomes" id="UP000240322">
    <property type="component" value="Unassembled WGS sequence"/>
</dbReference>
<dbReference type="SFLD" id="SFLDG01135">
    <property type="entry name" value="C1.5.6:_HAD__Beta-PGM__Phospha"/>
    <property type="match status" value="1"/>
</dbReference>
<dbReference type="SFLD" id="SFLDS00003">
    <property type="entry name" value="Haloacid_Dehalogenase"/>
    <property type="match status" value="1"/>
</dbReference>
<dbReference type="NCBIfam" id="TIGR01549">
    <property type="entry name" value="HAD-SF-IA-v1"/>
    <property type="match status" value="1"/>
</dbReference>
<accession>A0A2R6AZ57</accession>
<sequence length="214" mass="22905">MLLGGRIKGVAFDLNGTLVDSTRIVLEAWSRAFEANGYRVNRGVLDNLIGASPAKIIREIAGNINDQAFEKLEKDFNTNIEAQIHLVKPFPDAAEALNTLRREGVKVAVASTSNSSVVEAVLAKTGLLRLVDAFVGGDEVLLSKPDPQIYSEAFRRIGVAPAMGAVVGDSDYDAIPAKKLGALAIVVNRGKLIIQHADLVFNNLIDAVTEILDS</sequence>
<dbReference type="PRINTS" id="PR00413">
    <property type="entry name" value="HADHALOGNASE"/>
</dbReference>
<comment type="similarity">
    <text evidence="1">Belongs to the HAD-like hydrolase superfamily.</text>
</comment>
<dbReference type="InterPro" id="IPR006439">
    <property type="entry name" value="HAD-SF_hydro_IA"/>
</dbReference>
<reference evidence="2 3" key="1">
    <citation type="submission" date="2017-04" db="EMBL/GenBank/DDBJ databases">
        <title>Novel microbial lineages endemic to geothermal iron-oxide mats fill important gaps in the evolutionary history of Archaea.</title>
        <authorList>
            <person name="Jay Z.J."/>
            <person name="Beam J.P."/>
            <person name="Dlakic M."/>
            <person name="Rusch D.B."/>
            <person name="Kozubal M.A."/>
            <person name="Inskeep W.P."/>
        </authorList>
    </citation>
    <scope>NUCLEOTIDE SEQUENCE [LARGE SCALE GENOMIC DNA]</scope>
    <source>
        <strain evidence="2">OSP_D</strain>
    </source>
</reference>